<organism evidence="12 13">
    <name type="scientific">Pseudocohnilembus persalinus</name>
    <name type="common">Ciliate</name>
    <dbReference type="NCBI Taxonomy" id="266149"/>
    <lineage>
        <taxon>Eukaryota</taxon>
        <taxon>Sar</taxon>
        <taxon>Alveolata</taxon>
        <taxon>Ciliophora</taxon>
        <taxon>Intramacronucleata</taxon>
        <taxon>Oligohymenophorea</taxon>
        <taxon>Scuticociliatia</taxon>
        <taxon>Philasterida</taxon>
        <taxon>Pseudocohnilembidae</taxon>
        <taxon>Pseudocohnilembus</taxon>
    </lineage>
</organism>
<dbReference type="EMBL" id="LDAU01000110">
    <property type="protein sequence ID" value="KRX05120.1"/>
    <property type="molecule type" value="Genomic_DNA"/>
</dbReference>
<evidence type="ECO:0000256" key="5">
    <source>
        <dbReference type="ARBA" id="ARBA00022737"/>
    </source>
</evidence>
<reference evidence="12 13" key="1">
    <citation type="journal article" date="2015" name="Sci. Rep.">
        <title>Genome of the facultative scuticociliatosis pathogen Pseudocohnilembus persalinus provides insight into its virulence through horizontal gene transfer.</title>
        <authorList>
            <person name="Xiong J."/>
            <person name="Wang G."/>
            <person name="Cheng J."/>
            <person name="Tian M."/>
            <person name="Pan X."/>
            <person name="Warren A."/>
            <person name="Jiang C."/>
            <person name="Yuan D."/>
            <person name="Miao W."/>
        </authorList>
    </citation>
    <scope>NUCLEOTIDE SEQUENCE [LARGE SCALE GENOMIC DNA]</scope>
    <source>
        <strain evidence="12">36N120E</strain>
    </source>
</reference>
<keyword evidence="6" id="KW-0969">Cilium</keyword>
<comment type="similarity">
    <text evidence="8">Belongs to the tilB family.</text>
</comment>
<proteinExistence type="inferred from homology"/>
<dbReference type="InterPro" id="IPR032675">
    <property type="entry name" value="LRR_dom_sf"/>
</dbReference>
<evidence type="ECO:0000256" key="1">
    <source>
        <dbReference type="ARBA" id="ARBA00004138"/>
    </source>
</evidence>
<dbReference type="OrthoDB" id="10250990at2759"/>
<accession>A0A0V0QT11</accession>
<evidence type="ECO:0000313" key="12">
    <source>
        <dbReference type="EMBL" id="KRX05120.1"/>
    </source>
</evidence>
<evidence type="ECO:0000256" key="2">
    <source>
        <dbReference type="ARBA" id="ARBA00004496"/>
    </source>
</evidence>
<keyword evidence="7" id="KW-0966">Cell projection</keyword>
<feature type="coiled-coil region" evidence="9">
    <location>
        <begin position="349"/>
        <end position="399"/>
    </location>
</feature>
<dbReference type="OMA" id="QHRAVIV"/>
<evidence type="ECO:0000259" key="11">
    <source>
        <dbReference type="Pfam" id="PF23602"/>
    </source>
</evidence>
<evidence type="ECO:0000256" key="3">
    <source>
        <dbReference type="ARBA" id="ARBA00022490"/>
    </source>
</evidence>
<dbReference type="FunCoup" id="A0A0V0QT11">
    <property type="interactions" value="1"/>
</dbReference>
<gene>
    <name evidence="12" type="ORF">PPERSA_06754</name>
</gene>
<dbReference type="SMART" id="SM00365">
    <property type="entry name" value="LRR_SD22"/>
    <property type="match status" value="4"/>
</dbReference>
<dbReference type="FunFam" id="3.80.10.10:FF:000052">
    <property type="entry name" value="Leucine rich repeat containing 6"/>
    <property type="match status" value="1"/>
</dbReference>
<protein>
    <recommendedName>
        <fullName evidence="11">Dynein axonemal assembly factor 11-like CS domain-containing protein</fullName>
    </recommendedName>
</protein>
<comment type="subcellular location">
    <subcellularLocation>
        <location evidence="1">Cell projection</location>
        <location evidence="1">Cilium</location>
    </subcellularLocation>
    <subcellularLocation>
        <location evidence="2">Cytoplasm</location>
    </subcellularLocation>
</comment>
<feature type="compositionally biased region" description="Basic and acidic residues" evidence="10">
    <location>
        <begin position="208"/>
        <end position="217"/>
    </location>
</feature>
<feature type="compositionally biased region" description="Basic and acidic residues" evidence="10">
    <location>
        <begin position="183"/>
        <end position="200"/>
    </location>
</feature>
<dbReference type="InParanoid" id="A0A0V0QT11"/>
<keyword evidence="3" id="KW-0963">Cytoplasm</keyword>
<feature type="domain" description="Dynein axonemal assembly factor 11-like CS" evidence="11">
    <location>
        <begin position="225"/>
        <end position="343"/>
    </location>
</feature>
<dbReference type="PANTHER" id="PTHR18849:SF0">
    <property type="entry name" value="CILIA- AND FLAGELLA-ASSOCIATED PROTEIN 410-RELATED"/>
    <property type="match status" value="1"/>
</dbReference>
<name>A0A0V0QT11_PSEPJ</name>
<dbReference type="Pfam" id="PF23602">
    <property type="entry name" value="CS_DNAAF11_C"/>
    <property type="match status" value="1"/>
</dbReference>
<dbReference type="Gene3D" id="3.80.10.10">
    <property type="entry name" value="Ribonuclease Inhibitor"/>
    <property type="match status" value="1"/>
</dbReference>
<evidence type="ECO:0000256" key="4">
    <source>
        <dbReference type="ARBA" id="ARBA00022614"/>
    </source>
</evidence>
<dbReference type="PANTHER" id="PTHR18849">
    <property type="entry name" value="LEUCINE RICH REPEAT PROTEIN"/>
    <property type="match status" value="1"/>
</dbReference>
<sequence>MSQITLDLLRKSAEHNEGCIANLEEITLHQRELIKIELLETYCRHLKILYLQNNIIEKMEGLNKLKELEYLNLALNNISMIENISGCESLRKLDLTVNFIDLEDLEESMINLSKLVNIRELFLTGNPCTDWEGYRQFVIASVPQLDSLDGKEIKKTEKIEAQQQYDNLLEDLLHKAEMRKIEKKKQEEQYKAQKEEEKRRNGGVSPPKDPEEKCPYTKEVRREMYYEQAQQKLEKEKKDNPDKFKEKKISPMYKSNGEIRQCNEGKYKFKLREWDDPDYTFFEIEIPKFLDTSLIDVNLNPKWVSVRVREKLTQLKFSDEILVDSSKTQRSQLTGIMTITCPKANPQEIIAAQLKQERKEQELLKKEEERYKEEQRKKKEEQNQMIDKYEKKAQDLILKQTKFLQTKDDVNFDDIPDLE</sequence>
<keyword evidence="13" id="KW-1185">Reference proteome</keyword>
<dbReference type="GO" id="GO:0005737">
    <property type="term" value="C:cytoplasm"/>
    <property type="evidence" value="ECO:0007669"/>
    <property type="project" value="UniProtKB-SubCell"/>
</dbReference>
<comment type="caution">
    <text evidence="12">The sequence shown here is derived from an EMBL/GenBank/DDBJ whole genome shotgun (WGS) entry which is preliminary data.</text>
</comment>
<dbReference type="AlphaFoldDB" id="A0A0V0QT11"/>
<dbReference type="Pfam" id="PF14580">
    <property type="entry name" value="LRR_9"/>
    <property type="match status" value="1"/>
</dbReference>
<dbReference type="InterPro" id="IPR001611">
    <property type="entry name" value="Leu-rich_rpt"/>
</dbReference>
<evidence type="ECO:0000256" key="10">
    <source>
        <dbReference type="SAM" id="MobiDB-lite"/>
    </source>
</evidence>
<dbReference type="SUPFAM" id="SSF52058">
    <property type="entry name" value="L domain-like"/>
    <property type="match status" value="1"/>
</dbReference>
<keyword evidence="4" id="KW-0433">Leucine-rich repeat</keyword>
<evidence type="ECO:0000313" key="13">
    <source>
        <dbReference type="Proteomes" id="UP000054937"/>
    </source>
</evidence>
<evidence type="ECO:0000256" key="7">
    <source>
        <dbReference type="ARBA" id="ARBA00023273"/>
    </source>
</evidence>
<dbReference type="InterPro" id="IPR056496">
    <property type="entry name" value="CS_DNAAF11_C"/>
</dbReference>
<evidence type="ECO:0000256" key="6">
    <source>
        <dbReference type="ARBA" id="ARBA00023069"/>
    </source>
</evidence>
<keyword evidence="9" id="KW-0175">Coiled coil</keyword>
<evidence type="ECO:0000256" key="8">
    <source>
        <dbReference type="ARBA" id="ARBA00049982"/>
    </source>
</evidence>
<dbReference type="Proteomes" id="UP000054937">
    <property type="component" value="Unassembled WGS sequence"/>
</dbReference>
<keyword evidence="5" id="KW-0677">Repeat</keyword>
<feature type="region of interest" description="Disordered" evidence="10">
    <location>
        <begin position="183"/>
        <end position="217"/>
    </location>
</feature>
<dbReference type="PROSITE" id="PS51450">
    <property type="entry name" value="LRR"/>
    <property type="match status" value="2"/>
</dbReference>
<evidence type="ECO:0000256" key="9">
    <source>
        <dbReference type="SAM" id="Coils"/>
    </source>
</evidence>
<dbReference type="GO" id="GO:0005929">
    <property type="term" value="C:cilium"/>
    <property type="evidence" value="ECO:0007669"/>
    <property type="project" value="UniProtKB-SubCell"/>
</dbReference>